<keyword evidence="2" id="KW-1185">Reference proteome</keyword>
<accession>A0A0D0HPA8</accession>
<evidence type="ECO:0000313" key="1">
    <source>
        <dbReference type="EMBL" id="KIP21934.1"/>
    </source>
</evidence>
<dbReference type="Proteomes" id="UP000032047">
    <property type="component" value="Unassembled WGS sequence"/>
</dbReference>
<dbReference type="EMBL" id="JXTG01000002">
    <property type="protein sequence ID" value="KIP21934.1"/>
    <property type="molecule type" value="Genomic_DNA"/>
</dbReference>
<reference evidence="1 2" key="1">
    <citation type="submission" date="2015-01" db="EMBL/GenBank/DDBJ databases">
        <title>Genome sequence of Anoxybacillus ayderensis strain AB04.</title>
        <authorList>
            <person name="Belduz A.O."/>
            <person name="Canakci S."/>
            <person name="Chan K.-G."/>
            <person name="Kahar U.M."/>
            <person name="Yaakob A.S."/>
            <person name="Chan C.S."/>
            <person name="Goh K.M."/>
        </authorList>
    </citation>
    <scope>NUCLEOTIDE SEQUENCE [LARGE SCALE GENOMIC DNA]</scope>
    <source>
        <strain evidence="1 2">AB04</strain>
    </source>
</reference>
<dbReference type="AlphaFoldDB" id="A0A0D0HPA8"/>
<name>A0A0D0HPA8_9BACL</name>
<evidence type="ECO:0000313" key="2">
    <source>
        <dbReference type="Proteomes" id="UP000032047"/>
    </source>
</evidence>
<proteinExistence type="predicted"/>
<protein>
    <submittedName>
        <fullName evidence="1">Uncharacterized protein</fullName>
    </submittedName>
</protein>
<accession>A0A7W0C3L6</accession>
<gene>
    <name evidence="1" type="ORF">JV16_00480</name>
</gene>
<sequence length="59" mass="6944">MEFLYLITLPIIGSLWFLNFTIFLKRLNSNENTHNQTILGVLLTFIFIFVFAYGYLATH</sequence>
<comment type="caution">
    <text evidence="1">The sequence shown here is derived from an EMBL/GenBank/DDBJ whole genome shotgun (WGS) entry which is preliminary data.</text>
</comment>
<organism evidence="1 2">
    <name type="scientific">Anoxybacillus ayderensis</name>
    <dbReference type="NCBI Taxonomy" id="265546"/>
    <lineage>
        <taxon>Bacteria</taxon>
        <taxon>Bacillati</taxon>
        <taxon>Bacillota</taxon>
        <taxon>Bacilli</taxon>
        <taxon>Bacillales</taxon>
        <taxon>Anoxybacillaceae</taxon>
        <taxon>Anoxybacillus</taxon>
    </lineage>
</organism>